<reference evidence="12" key="1">
    <citation type="submission" date="2025-08" db="UniProtKB">
        <authorList>
            <consortium name="RefSeq"/>
        </authorList>
    </citation>
    <scope>IDENTIFICATION</scope>
</reference>
<evidence type="ECO:0000256" key="1">
    <source>
        <dbReference type="ARBA" id="ARBA00004651"/>
    </source>
</evidence>
<dbReference type="Pfam" id="PF00001">
    <property type="entry name" value="7tm_1"/>
    <property type="match status" value="1"/>
</dbReference>
<dbReference type="RefSeq" id="XP_022112152.1">
    <property type="nucleotide sequence ID" value="XM_022256460.1"/>
</dbReference>
<dbReference type="InterPro" id="IPR000276">
    <property type="entry name" value="GPCR_Rhodpsn"/>
</dbReference>
<dbReference type="GO" id="GO:0004930">
    <property type="term" value="F:G protein-coupled receptor activity"/>
    <property type="evidence" value="ECO:0007669"/>
    <property type="project" value="UniProtKB-KW"/>
</dbReference>
<feature type="transmembrane region" description="Helical" evidence="9">
    <location>
        <begin position="88"/>
        <end position="107"/>
    </location>
</feature>
<evidence type="ECO:0000256" key="5">
    <source>
        <dbReference type="ARBA" id="ARBA00023040"/>
    </source>
</evidence>
<evidence type="ECO:0000259" key="10">
    <source>
        <dbReference type="PROSITE" id="PS50262"/>
    </source>
</evidence>
<evidence type="ECO:0000256" key="8">
    <source>
        <dbReference type="ARBA" id="ARBA00023224"/>
    </source>
</evidence>
<name>A0A8B8A441_ACAPL</name>
<dbReference type="KEGG" id="aplc:110991200"/>
<evidence type="ECO:0000256" key="3">
    <source>
        <dbReference type="ARBA" id="ARBA00022692"/>
    </source>
</evidence>
<sequence>MQSFPRDYPGLFYVDVVWIGLVSIAGVIGNSLALCAVATTPSLRTTTQLNITILAAVDLVVTAVILPCRIVSEYYPDQWPHRESWCHFLAYAIVFFMGYSLQQLMYLSQSRFLRVTKSEAFHRKAAKPLNIIQQVCAVCITR</sequence>
<dbReference type="AlphaFoldDB" id="A0A8B8A441"/>
<keyword evidence="4 9" id="KW-1133">Transmembrane helix</keyword>
<gene>
    <name evidence="12" type="primary">LOC110991200</name>
</gene>
<dbReference type="Proteomes" id="UP000694845">
    <property type="component" value="Unplaced"/>
</dbReference>
<keyword evidence="11" id="KW-1185">Reference proteome</keyword>
<dbReference type="PANTHER" id="PTHR24228">
    <property type="entry name" value="B2 BRADYKININ RECEPTOR/ANGIOTENSIN II RECEPTOR"/>
    <property type="match status" value="1"/>
</dbReference>
<keyword evidence="8" id="KW-0807">Transducer</keyword>
<dbReference type="Gene3D" id="1.20.1070.10">
    <property type="entry name" value="Rhodopsin 7-helix transmembrane proteins"/>
    <property type="match status" value="1"/>
</dbReference>
<evidence type="ECO:0000313" key="11">
    <source>
        <dbReference type="Proteomes" id="UP000694845"/>
    </source>
</evidence>
<dbReference type="PRINTS" id="PR00237">
    <property type="entry name" value="GPCRRHODOPSN"/>
</dbReference>
<dbReference type="OrthoDB" id="6159456at2759"/>
<feature type="transmembrane region" description="Helical" evidence="9">
    <location>
        <begin position="12"/>
        <end position="37"/>
    </location>
</feature>
<keyword evidence="7" id="KW-0675">Receptor</keyword>
<evidence type="ECO:0000313" key="12">
    <source>
        <dbReference type="RefSeq" id="XP_022112152.1"/>
    </source>
</evidence>
<evidence type="ECO:0000256" key="7">
    <source>
        <dbReference type="ARBA" id="ARBA00023170"/>
    </source>
</evidence>
<protein>
    <submittedName>
        <fullName evidence="12">Allatostatin-A receptor-like</fullName>
    </submittedName>
</protein>
<feature type="domain" description="G-protein coupled receptors family 1 profile" evidence="10">
    <location>
        <begin position="29"/>
        <end position="142"/>
    </location>
</feature>
<evidence type="ECO:0000256" key="9">
    <source>
        <dbReference type="SAM" id="Phobius"/>
    </source>
</evidence>
<dbReference type="SUPFAM" id="SSF81321">
    <property type="entry name" value="Family A G protein-coupled receptor-like"/>
    <property type="match status" value="1"/>
</dbReference>
<dbReference type="GeneID" id="110991200"/>
<proteinExistence type="predicted"/>
<organism evidence="11 12">
    <name type="scientific">Acanthaster planci</name>
    <name type="common">Crown-of-thorns starfish</name>
    <dbReference type="NCBI Taxonomy" id="133434"/>
    <lineage>
        <taxon>Eukaryota</taxon>
        <taxon>Metazoa</taxon>
        <taxon>Echinodermata</taxon>
        <taxon>Eleutherozoa</taxon>
        <taxon>Asterozoa</taxon>
        <taxon>Asteroidea</taxon>
        <taxon>Valvatacea</taxon>
        <taxon>Valvatida</taxon>
        <taxon>Acanthasteridae</taxon>
        <taxon>Acanthaster</taxon>
    </lineage>
</organism>
<feature type="transmembrane region" description="Helical" evidence="9">
    <location>
        <begin position="49"/>
        <end position="68"/>
    </location>
</feature>
<dbReference type="PANTHER" id="PTHR24228:SF59">
    <property type="entry name" value="NEUROPEPTIDE RECEPTOR 15"/>
    <property type="match status" value="1"/>
</dbReference>
<evidence type="ECO:0000256" key="2">
    <source>
        <dbReference type="ARBA" id="ARBA00022475"/>
    </source>
</evidence>
<dbReference type="GO" id="GO:0005886">
    <property type="term" value="C:plasma membrane"/>
    <property type="evidence" value="ECO:0007669"/>
    <property type="project" value="UniProtKB-SubCell"/>
</dbReference>
<accession>A0A8B8A441</accession>
<keyword evidence="2" id="KW-1003">Cell membrane</keyword>
<evidence type="ECO:0000256" key="4">
    <source>
        <dbReference type="ARBA" id="ARBA00022989"/>
    </source>
</evidence>
<keyword evidence="3 9" id="KW-0812">Transmembrane</keyword>
<evidence type="ECO:0000256" key="6">
    <source>
        <dbReference type="ARBA" id="ARBA00023136"/>
    </source>
</evidence>
<comment type="subcellular location">
    <subcellularLocation>
        <location evidence="1">Cell membrane</location>
        <topology evidence="1">Multi-pass membrane protein</topology>
    </subcellularLocation>
</comment>
<dbReference type="InterPro" id="IPR017452">
    <property type="entry name" value="GPCR_Rhodpsn_7TM"/>
</dbReference>
<dbReference type="PROSITE" id="PS50262">
    <property type="entry name" value="G_PROTEIN_RECEP_F1_2"/>
    <property type="match status" value="1"/>
</dbReference>
<keyword evidence="5" id="KW-0297">G-protein coupled receptor</keyword>
<keyword evidence="6 9" id="KW-0472">Membrane</keyword>